<proteinExistence type="predicted"/>
<dbReference type="EMBL" id="QUOU01000001">
    <property type="protein sequence ID" value="REL26558.1"/>
    <property type="molecule type" value="Genomic_DNA"/>
</dbReference>
<protein>
    <submittedName>
        <fullName evidence="1">Uncharacterized protein</fullName>
    </submittedName>
</protein>
<organism evidence="1 2">
    <name type="scientific">Thalassotalea euphylliae</name>
    <dbReference type="NCBI Taxonomy" id="1655234"/>
    <lineage>
        <taxon>Bacteria</taxon>
        <taxon>Pseudomonadati</taxon>
        <taxon>Pseudomonadota</taxon>
        <taxon>Gammaproteobacteria</taxon>
        <taxon>Alteromonadales</taxon>
        <taxon>Colwelliaceae</taxon>
        <taxon>Thalassotalea</taxon>
    </lineage>
</organism>
<evidence type="ECO:0000313" key="2">
    <source>
        <dbReference type="Proteomes" id="UP000256478"/>
    </source>
</evidence>
<comment type="caution">
    <text evidence="1">The sequence shown here is derived from an EMBL/GenBank/DDBJ whole genome shotgun (WGS) entry which is preliminary data.</text>
</comment>
<dbReference type="AlphaFoldDB" id="A0A3E0TPY3"/>
<dbReference type="Proteomes" id="UP000256478">
    <property type="component" value="Unassembled WGS sequence"/>
</dbReference>
<dbReference type="RefSeq" id="WP_116007675.1">
    <property type="nucleotide sequence ID" value="NZ_QUOU01000001.1"/>
</dbReference>
<gene>
    <name evidence="1" type="ORF">DXX93_08175</name>
</gene>
<name>A0A3E0TPY3_9GAMM</name>
<accession>A0A3E0TPY3</accession>
<reference evidence="1 2" key="1">
    <citation type="submission" date="2018-08" db="EMBL/GenBank/DDBJ databases">
        <title>Thalassotalea euphylliae genome.</title>
        <authorList>
            <person name="Summers S."/>
            <person name="Rice S.A."/>
            <person name="Freckelton M.L."/>
            <person name="Nedved B.T."/>
            <person name="Hadfield M.G."/>
        </authorList>
    </citation>
    <scope>NUCLEOTIDE SEQUENCE [LARGE SCALE GENOMIC DNA]</scope>
    <source>
        <strain evidence="1 2">H1</strain>
    </source>
</reference>
<evidence type="ECO:0000313" key="1">
    <source>
        <dbReference type="EMBL" id="REL26558.1"/>
    </source>
</evidence>
<sequence length="115" mass="12316">MLGKLKAAAGDAATNKAASMLAPHINPVIEKMQQLSPKAIAHDASYTEKIIEPAMTTITAAAGGLTKLLPNFDEKFNACMFHLRNELLDLSGETVGLTPNFTERLPQVLAEGLKQ</sequence>
<dbReference type="OrthoDB" id="6401792at2"/>